<keyword evidence="3" id="KW-1185">Reference proteome</keyword>
<accession>A0ABS8VDI3</accession>
<feature type="region of interest" description="Disordered" evidence="1">
    <location>
        <begin position="45"/>
        <end position="71"/>
    </location>
</feature>
<evidence type="ECO:0000313" key="3">
    <source>
        <dbReference type="Proteomes" id="UP000823775"/>
    </source>
</evidence>
<comment type="caution">
    <text evidence="2">The sequence shown here is derived from an EMBL/GenBank/DDBJ whole genome shotgun (WGS) entry which is preliminary data.</text>
</comment>
<evidence type="ECO:0000313" key="2">
    <source>
        <dbReference type="EMBL" id="MCD9644532.1"/>
    </source>
</evidence>
<dbReference type="EMBL" id="JACEIK010004185">
    <property type="protein sequence ID" value="MCD9644532.1"/>
    <property type="molecule type" value="Genomic_DNA"/>
</dbReference>
<organism evidence="2 3">
    <name type="scientific">Datura stramonium</name>
    <name type="common">Jimsonweed</name>
    <name type="synonym">Common thornapple</name>
    <dbReference type="NCBI Taxonomy" id="4076"/>
    <lineage>
        <taxon>Eukaryota</taxon>
        <taxon>Viridiplantae</taxon>
        <taxon>Streptophyta</taxon>
        <taxon>Embryophyta</taxon>
        <taxon>Tracheophyta</taxon>
        <taxon>Spermatophyta</taxon>
        <taxon>Magnoliopsida</taxon>
        <taxon>eudicotyledons</taxon>
        <taxon>Gunneridae</taxon>
        <taxon>Pentapetalae</taxon>
        <taxon>asterids</taxon>
        <taxon>lamiids</taxon>
        <taxon>Solanales</taxon>
        <taxon>Solanaceae</taxon>
        <taxon>Solanoideae</taxon>
        <taxon>Datureae</taxon>
        <taxon>Datura</taxon>
    </lineage>
</organism>
<evidence type="ECO:0000256" key="1">
    <source>
        <dbReference type="SAM" id="MobiDB-lite"/>
    </source>
</evidence>
<feature type="non-terminal residue" evidence="2">
    <location>
        <position position="1"/>
    </location>
</feature>
<reference evidence="2 3" key="1">
    <citation type="journal article" date="2021" name="BMC Genomics">
        <title>Datura genome reveals duplications of psychoactive alkaloid biosynthetic genes and high mutation rate following tissue culture.</title>
        <authorList>
            <person name="Rajewski A."/>
            <person name="Carter-House D."/>
            <person name="Stajich J."/>
            <person name="Litt A."/>
        </authorList>
    </citation>
    <scope>NUCLEOTIDE SEQUENCE [LARGE SCALE GENOMIC DNA]</scope>
    <source>
        <strain evidence="2">AR-01</strain>
    </source>
</reference>
<gene>
    <name evidence="2" type="ORF">HAX54_032791</name>
</gene>
<proteinExistence type="predicted"/>
<name>A0ABS8VDI3_DATST</name>
<dbReference type="Proteomes" id="UP000823775">
    <property type="component" value="Unassembled WGS sequence"/>
</dbReference>
<feature type="compositionally biased region" description="Acidic residues" evidence="1">
    <location>
        <begin position="48"/>
        <end position="58"/>
    </location>
</feature>
<protein>
    <submittedName>
        <fullName evidence="2">Uncharacterized protein</fullName>
    </submittedName>
</protein>
<sequence>MPVNVGAIIKDVLSEHSRALYKVGLGFEEPLDDDVATDDEMTRVDSNIESDDDDDEDSEKGKLLLHPLMMN</sequence>